<evidence type="ECO:0000313" key="7">
    <source>
        <dbReference type="EMBL" id="VAY88328.1"/>
    </source>
</evidence>
<dbReference type="GO" id="GO:0008253">
    <property type="term" value="F:5'-nucleotidase activity"/>
    <property type="evidence" value="ECO:0007669"/>
    <property type="project" value="UniProtKB-EC"/>
</dbReference>
<proteinExistence type="inferred from homology"/>
<evidence type="ECO:0000256" key="2">
    <source>
        <dbReference type="ARBA" id="ARBA00022490"/>
    </source>
</evidence>
<evidence type="ECO:0000256" key="3">
    <source>
        <dbReference type="ARBA" id="ARBA00022723"/>
    </source>
</evidence>
<dbReference type="GO" id="GO:0046872">
    <property type="term" value="F:metal ion binding"/>
    <property type="evidence" value="ECO:0007669"/>
    <property type="project" value="UniProtKB-KW"/>
</dbReference>
<dbReference type="Gene3D" id="3.40.1210.10">
    <property type="entry name" value="Survival protein SurE-like phosphatase/nucleotidase"/>
    <property type="match status" value="1"/>
</dbReference>
<sequence length="253" mass="28434">MLNIIKYKFLSLIVFVSLLFINAEANASEFNILVTNDDSIHTPEIKHLVHNLQNIANVYVVAPNTNKSGTGRFLTPTWNELNIKPIYKHTRLLGHAIIDGYPADTVRIAVKKLYKDIKFDLIVSGINQGLNYGRYRYYSGTIGAAIESLSLGIPAIAISQYHNGGIKTTKLAAKITNQVVRYIKKNKLPEGILLNINIPSEIYKGIIFSPRKTLFKTELNALKEGYITISSLNINLDDIWLDNYFKHLSIASQ</sequence>
<keyword evidence="5 7" id="KW-0378">Hydrolase</keyword>
<dbReference type="AlphaFoldDB" id="A0A3B1E7Q0"/>
<keyword evidence="4" id="KW-0547">Nucleotide-binding</keyword>
<feature type="domain" description="Survival protein SurE-like phosphatase/nucleotidase" evidence="6">
    <location>
        <begin position="32"/>
        <end position="201"/>
    </location>
</feature>
<evidence type="ECO:0000256" key="1">
    <source>
        <dbReference type="ARBA" id="ARBA00011062"/>
    </source>
</evidence>
<dbReference type="PANTHER" id="PTHR30457">
    <property type="entry name" value="5'-NUCLEOTIDASE SURE"/>
    <property type="match status" value="1"/>
</dbReference>
<dbReference type="EC" id="3.1.3.5" evidence="7"/>
<dbReference type="PANTHER" id="PTHR30457:SF12">
    <property type="entry name" value="5'_3'-NUCLEOTIDASE SURE"/>
    <property type="match status" value="1"/>
</dbReference>
<dbReference type="EMBL" id="UOYO01000048">
    <property type="protein sequence ID" value="VAY88328.1"/>
    <property type="molecule type" value="Genomic_DNA"/>
</dbReference>
<evidence type="ECO:0000256" key="5">
    <source>
        <dbReference type="ARBA" id="ARBA00022801"/>
    </source>
</evidence>
<gene>
    <name evidence="7" type="ORF">MNB_ARC-1_1216</name>
</gene>
<dbReference type="NCBIfam" id="TIGR00087">
    <property type="entry name" value="surE"/>
    <property type="match status" value="1"/>
</dbReference>
<name>A0A3B1E7Q0_9ZZZZ</name>
<protein>
    <submittedName>
        <fullName evidence="7">5-nucleotidase SurE</fullName>
        <ecNumber evidence="7">3.1.3.5</ecNumber>
    </submittedName>
</protein>
<evidence type="ECO:0000259" key="6">
    <source>
        <dbReference type="Pfam" id="PF01975"/>
    </source>
</evidence>
<keyword evidence="3" id="KW-0479">Metal-binding</keyword>
<dbReference type="InterPro" id="IPR030048">
    <property type="entry name" value="SurE"/>
</dbReference>
<evidence type="ECO:0000256" key="4">
    <source>
        <dbReference type="ARBA" id="ARBA00022741"/>
    </source>
</evidence>
<accession>A0A3B1E7Q0</accession>
<dbReference type="GO" id="GO:0000166">
    <property type="term" value="F:nucleotide binding"/>
    <property type="evidence" value="ECO:0007669"/>
    <property type="project" value="UniProtKB-KW"/>
</dbReference>
<dbReference type="SUPFAM" id="SSF64167">
    <property type="entry name" value="SurE-like"/>
    <property type="match status" value="1"/>
</dbReference>
<keyword evidence="2" id="KW-0963">Cytoplasm</keyword>
<dbReference type="InterPro" id="IPR002828">
    <property type="entry name" value="SurE-like_Pase/nucleotidase"/>
</dbReference>
<comment type="similarity">
    <text evidence="1">Belongs to the SurE nucleotidase family.</text>
</comment>
<dbReference type="GO" id="GO:0004309">
    <property type="term" value="F:exopolyphosphatase activity"/>
    <property type="evidence" value="ECO:0007669"/>
    <property type="project" value="TreeGrafter"/>
</dbReference>
<dbReference type="Pfam" id="PF01975">
    <property type="entry name" value="SurE"/>
    <property type="match status" value="1"/>
</dbReference>
<reference evidence="7" key="1">
    <citation type="submission" date="2018-10" db="EMBL/GenBank/DDBJ databases">
        <authorList>
            <person name="Aoki K."/>
        </authorList>
    </citation>
    <scope>NUCLEOTIDE SEQUENCE</scope>
</reference>
<organism evidence="7">
    <name type="scientific">hydrothermal vent metagenome</name>
    <dbReference type="NCBI Taxonomy" id="652676"/>
    <lineage>
        <taxon>unclassified sequences</taxon>
        <taxon>metagenomes</taxon>
        <taxon>ecological metagenomes</taxon>
    </lineage>
</organism>
<dbReference type="GO" id="GO:0008254">
    <property type="term" value="F:3'-nucleotidase activity"/>
    <property type="evidence" value="ECO:0007669"/>
    <property type="project" value="TreeGrafter"/>
</dbReference>
<dbReference type="InterPro" id="IPR036523">
    <property type="entry name" value="SurE-like_sf"/>
</dbReference>